<dbReference type="InterPro" id="IPR053057">
    <property type="entry name" value="XLG_GTP-binding"/>
</dbReference>
<organism evidence="2 3">
    <name type="scientific">Stylosanthes scabra</name>
    <dbReference type="NCBI Taxonomy" id="79078"/>
    <lineage>
        <taxon>Eukaryota</taxon>
        <taxon>Viridiplantae</taxon>
        <taxon>Streptophyta</taxon>
        <taxon>Embryophyta</taxon>
        <taxon>Tracheophyta</taxon>
        <taxon>Spermatophyta</taxon>
        <taxon>Magnoliopsida</taxon>
        <taxon>eudicotyledons</taxon>
        <taxon>Gunneridae</taxon>
        <taxon>Pentapetalae</taxon>
        <taxon>rosids</taxon>
        <taxon>fabids</taxon>
        <taxon>Fabales</taxon>
        <taxon>Fabaceae</taxon>
        <taxon>Papilionoideae</taxon>
        <taxon>50 kb inversion clade</taxon>
        <taxon>dalbergioids sensu lato</taxon>
        <taxon>Dalbergieae</taxon>
        <taxon>Pterocarpus clade</taxon>
        <taxon>Stylosanthes</taxon>
    </lineage>
</organism>
<feature type="region of interest" description="Disordered" evidence="1">
    <location>
        <begin position="1"/>
        <end position="26"/>
    </location>
</feature>
<dbReference type="PANTHER" id="PTHR36486:SF2">
    <property type="entry name" value="OS01G0977800 PROTEIN"/>
    <property type="match status" value="1"/>
</dbReference>
<feature type="compositionally biased region" description="Low complexity" evidence="1">
    <location>
        <begin position="55"/>
        <end position="83"/>
    </location>
</feature>
<evidence type="ECO:0000256" key="1">
    <source>
        <dbReference type="SAM" id="MobiDB-lite"/>
    </source>
</evidence>
<feature type="compositionally biased region" description="Basic residues" evidence="1">
    <location>
        <begin position="8"/>
        <end position="19"/>
    </location>
</feature>
<dbReference type="EMBL" id="JASCZI010211841">
    <property type="protein sequence ID" value="MED6197060.1"/>
    <property type="molecule type" value="Genomic_DNA"/>
</dbReference>
<accession>A0ABU6XJL6</accession>
<sequence>MGDDQKMKKATMHHHHHGSTTRPSRTIELEELYQGIPDESVNLTFQDLANVQYHSNNKSSSSSEKRGNSIIAPTTTITNNTNPFVSPNSSPMAKLPSLDFSKGLQATNNKNHHHGGGDDSSSWGHFGHHHHGVEVGDHHRVVHNNNNHHDQFSHASEYSMGYDDSMMMSGVSTASGKGYGGRRRPGIPHSKICTVCSNYIYILRTRCLV</sequence>
<comment type="caution">
    <text evidence="2">The sequence shown here is derived from an EMBL/GenBank/DDBJ whole genome shotgun (WGS) entry which is preliminary data.</text>
</comment>
<feature type="non-terminal residue" evidence="2">
    <location>
        <position position="209"/>
    </location>
</feature>
<evidence type="ECO:0000313" key="2">
    <source>
        <dbReference type="EMBL" id="MED6197060.1"/>
    </source>
</evidence>
<keyword evidence="3" id="KW-1185">Reference proteome</keyword>
<protein>
    <submittedName>
        <fullName evidence="2">Uncharacterized protein</fullName>
    </submittedName>
</protein>
<feature type="region of interest" description="Disordered" evidence="1">
    <location>
        <begin position="55"/>
        <end position="132"/>
    </location>
</feature>
<gene>
    <name evidence="2" type="ORF">PIB30_053190</name>
</gene>
<proteinExistence type="predicted"/>
<reference evidence="2 3" key="1">
    <citation type="journal article" date="2023" name="Plants (Basel)">
        <title>Bridging the Gap: Combining Genomics and Transcriptomics Approaches to Understand Stylosanthes scabra, an Orphan Legume from the Brazilian Caatinga.</title>
        <authorList>
            <person name="Ferreira-Neto J.R.C."/>
            <person name="da Silva M.D."/>
            <person name="Binneck E."/>
            <person name="de Melo N.F."/>
            <person name="da Silva R.H."/>
            <person name="de Melo A.L.T.M."/>
            <person name="Pandolfi V."/>
            <person name="Bustamante F.O."/>
            <person name="Brasileiro-Vidal A.C."/>
            <person name="Benko-Iseppon A.M."/>
        </authorList>
    </citation>
    <scope>NUCLEOTIDE SEQUENCE [LARGE SCALE GENOMIC DNA]</scope>
    <source>
        <tissue evidence="2">Leaves</tissue>
    </source>
</reference>
<dbReference type="PANTHER" id="PTHR36486">
    <property type="entry name" value="OS01G0977800 PROTEIN"/>
    <property type="match status" value="1"/>
</dbReference>
<dbReference type="Proteomes" id="UP001341840">
    <property type="component" value="Unassembled WGS sequence"/>
</dbReference>
<evidence type="ECO:0000313" key="3">
    <source>
        <dbReference type="Proteomes" id="UP001341840"/>
    </source>
</evidence>
<name>A0ABU6XJL6_9FABA</name>